<organism evidence="12 14">
    <name type="scientific">Candidatus Infernicultor aquiphilus</name>
    <dbReference type="NCBI Taxonomy" id="1805029"/>
    <lineage>
        <taxon>Bacteria</taxon>
        <taxon>Pseudomonadati</taxon>
        <taxon>Atribacterota</taxon>
        <taxon>Candidatus Phoenicimicrobiia</taxon>
        <taxon>Candidatus Pheonicimicrobiales</taxon>
        <taxon>Candidatus Phoenicimicrobiaceae</taxon>
        <taxon>Candidatus Infernicultor</taxon>
    </lineage>
</organism>
<accession>A0A1J5GN40</accession>
<keyword evidence="7 9" id="KW-0067">ATP-binding</keyword>
<dbReference type="SUPFAM" id="SSF54810">
    <property type="entry name" value="GMP synthetase C-terminal dimerisation domain"/>
    <property type="match status" value="1"/>
</dbReference>
<dbReference type="InterPro" id="IPR022955">
    <property type="entry name" value="GMP_synthase"/>
</dbReference>
<dbReference type="PROSITE" id="PS51553">
    <property type="entry name" value="GMPS_ATP_PPASE"/>
    <property type="match status" value="1"/>
</dbReference>
<dbReference type="InterPro" id="IPR001674">
    <property type="entry name" value="GMP_synth_C"/>
</dbReference>
<comment type="caution">
    <text evidence="12">The sequence shown here is derived from an EMBL/GenBank/DDBJ whole genome shotgun (WGS) entry which is preliminary data.</text>
</comment>
<protein>
    <recommendedName>
        <fullName evidence="9">GMP synthase [glutamine-hydrolyzing]</fullName>
        <ecNumber evidence="9">6.3.5.2</ecNumber>
    </recommendedName>
    <alternativeName>
        <fullName evidence="9">GMP synthetase</fullName>
    </alternativeName>
    <alternativeName>
        <fullName evidence="9">Glutamine amidotransferase</fullName>
    </alternativeName>
</protein>
<evidence type="ECO:0000259" key="11">
    <source>
        <dbReference type="PROSITE" id="PS51553"/>
    </source>
</evidence>
<dbReference type="SUPFAM" id="SSF52402">
    <property type="entry name" value="Adenine nucleotide alpha hydrolases-like"/>
    <property type="match status" value="1"/>
</dbReference>
<evidence type="ECO:0000256" key="8">
    <source>
        <dbReference type="ARBA" id="ARBA00022962"/>
    </source>
</evidence>
<keyword evidence="6 9" id="KW-0658">Purine biosynthesis</keyword>
<dbReference type="GO" id="GO:0003921">
    <property type="term" value="F:GMP synthase activity"/>
    <property type="evidence" value="ECO:0007669"/>
    <property type="project" value="InterPro"/>
</dbReference>
<comment type="pathway">
    <text evidence="2 9">Purine metabolism; GMP biosynthesis; GMP from XMP (L-Gln route): step 1/1.</text>
</comment>
<dbReference type="UniPathway" id="UPA00189">
    <property type="reaction ID" value="UER00296"/>
</dbReference>
<dbReference type="Pfam" id="PF02540">
    <property type="entry name" value="NAD_synthase"/>
    <property type="match status" value="1"/>
</dbReference>
<dbReference type="Gene3D" id="3.30.300.10">
    <property type="match status" value="1"/>
</dbReference>
<dbReference type="FunFam" id="3.40.50.880:FF:000001">
    <property type="entry name" value="GMP synthase [glutamine-hydrolyzing]"/>
    <property type="match status" value="1"/>
</dbReference>
<dbReference type="Pfam" id="PF00117">
    <property type="entry name" value="GATase"/>
    <property type="match status" value="1"/>
</dbReference>
<dbReference type="Gene3D" id="3.40.50.620">
    <property type="entry name" value="HUPs"/>
    <property type="match status" value="1"/>
</dbReference>
<comment type="function">
    <text evidence="1 9">Catalyzes the synthesis of GMP from XMP.</text>
</comment>
<dbReference type="CDD" id="cd01997">
    <property type="entry name" value="GMP_synthase_C"/>
    <property type="match status" value="1"/>
</dbReference>
<evidence type="ECO:0000256" key="2">
    <source>
        <dbReference type="ARBA" id="ARBA00005153"/>
    </source>
</evidence>
<dbReference type="STRING" id="1805029.AUK42_05430"/>
<sequence>MKTEKKKEWIAILDFGSQYTQLISRRVREAKVYSEIFPYYVELNKLLENPPKGIILSGGPASVYEKQAPRCNEKIFELDLPILGICYGAQLIAQVLGGKVAKTSQAEYGRINIILDNQEDIFYGLPTNTTCWMSHQDLVKDLPLNFKIIAHSENTKAVAMVNKSKKIYGVQFHPEVTHTPLGKKIFKNFLYHICRCNPSWNLESFIRQSLSEIKEKVGDWKVIAGVSGGIDSLVAAVLTHQAIGNQLHCIFINNGLLRKGEAEEVQKIFKENFKIDLNYIDASNRFLDKLRGVSAPEVKRKIIGEEFIRVFEENAERIGKIKYLLQGTLYPDVIESISLKGPSSKIKSHHNVGGLPEEMNLKILEPLKYLFKDEVRKIAKKLKFPQEVIWRQPFPGPGLSIRIIGPVEKEKLDILREADEIIKQEIKKNGLYKKVWQSFGILLPIKTVGVMGDSRTYDFALTLRIVSSSDGMTADWVKIPYKILGEISNRIINEVKGINRVVYDISSKPPATIEWE</sequence>
<evidence type="ECO:0000313" key="13">
    <source>
        <dbReference type="EMBL" id="PIY31879.1"/>
    </source>
</evidence>
<evidence type="ECO:0000313" key="12">
    <source>
        <dbReference type="EMBL" id="OIP69270.1"/>
    </source>
</evidence>
<evidence type="ECO:0000256" key="6">
    <source>
        <dbReference type="ARBA" id="ARBA00022755"/>
    </source>
</evidence>
<dbReference type="PANTHER" id="PTHR11922:SF2">
    <property type="entry name" value="GMP SYNTHASE [GLUTAMINE-HYDROLYZING]"/>
    <property type="match status" value="1"/>
</dbReference>
<dbReference type="PANTHER" id="PTHR11922">
    <property type="entry name" value="GMP SYNTHASE-RELATED"/>
    <property type="match status" value="1"/>
</dbReference>
<dbReference type="GO" id="GO:0005829">
    <property type="term" value="C:cytosol"/>
    <property type="evidence" value="ECO:0007669"/>
    <property type="project" value="TreeGrafter"/>
</dbReference>
<dbReference type="EC" id="6.3.5.2" evidence="9"/>
<dbReference type="EMBL" id="PFKO01000285">
    <property type="protein sequence ID" value="PIY31879.1"/>
    <property type="molecule type" value="Genomic_DNA"/>
</dbReference>
<dbReference type="InterPro" id="IPR025777">
    <property type="entry name" value="GMPS_ATP_PPase_dom"/>
</dbReference>
<dbReference type="InterPro" id="IPR004739">
    <property type="entry name" value="GMP_synth_GATase"/>
</dbReference>
<dbReference type="FunFam" id="3.40.50.620:FF:000001">
    <property type="entry name" value="GMP synthase [glutamine-hydrolyzing]"/>
    <property type="match status" value="1"/>
</dbReference>
<keyword evidence="8 9" id="KW-0315">Glutamine amidotransferase</keyword>
<evidence type="ECO:0000256" key="5">
    <source>
        <dbReference type="ARBA" id="ARBA00022749"/>
    </source>
</evidence>
<dbReference type="CDD" id="cd01742">
    <property type="entry name" value="GATase1_GMP_Synthase"/>
    <property type="match status" value="1"/>
</dbReference>
<evidence type="ECO:0000256" key="7">
    <source>
        <dbReference type="ARBA" id="ARBA00022840"/>
    </source>
</evidence>
<comment type="catalytic activity">
    <reaction evidence="9">
        <text>XMP + L-glutamine + ATP + H2O = GMP + L-glutamate + AMP + diphosphate + 2 H(+)</text>
        <dbReference type="Rhea" id="RHEA:11680"/>
        <dbReference type="ChEBI" id="CHEBI:15377"/>
        <dbReference type="ChEBI" id="CHEBI:15378"/>
        <dbReference type="ChEBI" id="CHEBI:29985"/>
        <dbReference type="ChEBI" id="CHEBI:30616"/>
        <dbReference type="ChEBI" id="CHEBI:33019"/>
        <dbReference type="ChEBI" id="CHEBI:57464"/>
        <dbReference type="ChEBI" id="CHEBI:58115"/>
        <dbReference type="ChEBI" id="CHEBI:58359"/>
        <dbReference type="ChEBI" id="CHEBI:456215"/>
        <dbReference type="EC" id="6.3.5.2"/>
    </reaction>
</comment>
<evidence type="ECO:0000313" key="14">
    <source>
        <dbReference type="Proteomes" id="UP000182763"/>
    </source>
</evidence>
<feature type="domain" description="GMPS ATP-PPase" evidence="11">
    <location>
        <begin position="200"/>
        <end position="391"/>
    </location>
</feature>
<dbReference type="PRINTS" id="PR00096">
    <property type="entry name" value="GATASE"/>
</dbReference>
<accession>A0A2M7PMQ6</accession>
<name>A0A1J5GN40_9BACT</name>
<comment type="subunit">
    <text evidence="9">Homodimer.</text>
</comment>
<dbReference type="NCBIfam" id="TIGR00888">
    <property type="entry name" value="guaA_Nterm"/>
    <property type="match status" value="1"/>
</dbReference>
<dbReference type="NCBIfam" id="NF000848">
    <property type="entry name" value="PRK00074.1"/>
    <property type="match status" value="1"/>
</dbReference>
<dbReference type="GO" id="GO:0005524">
    <property type="term" value="F:ATP binding"/>
    <property type="evidence" value="ECO:0007669"/>
    <property type="project" value="UniProtKB-UniRule"/>
</dbReference>
<dbReference type="PRINTS" id="PR00097">
    <property type="entry name" value="ANTSNTHASEII"/>
</dbReference>
<feature type="binding site" evidence="10">
    <location>
        <begin position="227"/>
        <end position="233"/>
    </location>
    <ligand>
        <name>ATP</name>
        <dbReference type="ChEBI" id="CHEBI:30616"/>
    </ligand>
</feature>
<evidence type="ECO:0000256" key="4">
    <source>
        <dbReference type="ARBA" id="ARBA00022741"/>
    </source>
</evidence>
<dbReference type="InterPro" id="IPR014729">
    <property type="entry name" value="Rossmann-like_a/b/a_fold"/>
</dbReference>
<evidence type="ECO:0000256" key="1">
    <source>
        <dbReference type="ARBA" id="ARBA00002332"/>
    </source>
</evidence>
<dbReference type="Pfam" id="PF00958">
    <property type="entry name" value="GMP_synt_C"/>
    <property type="match status" value="1"/>
</dbReference>
<dbReference type="PROSITE" id="PS51273">
    <property type="entry name" value="GATASE_TYPE_1"/>
    <property type="match status" value="1"/>
</dbReference>
<dbReference type="SUPFAM" id="SSF52317">
    <property type="entry name" value="Class I glutamine amidotransferase-like"/>
    <property type="match status" value="1"/>
</dbReference>
<dbReference type="InterPro" id="IPR029062">
    <property type="entry name" value="Class_I_gatase-like"/>
</dbReference>
<dbReference type="Proteomes" id="UP000230646">
    <property type="component" value="Unassembled WGS sequence"/>
</dbReference>
<feature type="active site" evidence="9">
    <location>
        <position position="173"/>
    </location>
</feature>
<evidence type="ECO:0000256" key="3">
    <source>
        <dbReference type="ARBA" id="ARBA00022598"/>
    </source>
</evidence>
<dbReference type="PRINTS" id="PR00099">
    <property type="entry name" value="CPSGATASE"/>
</dbReference>
<dbReference type="InterPro" id="IPR022310">
    <property type="entry name" value="NAD/GMP_synthase"/>
</dbReference>
<evidence type="ECO:0000256" key="10">
    <source>
        <dbReference type="PROSITE-ProRule" id="PRU00886"/>
    </source>
</evidence>
<dbReference type="Proteomes" id="UP000182763">
    <property type="component" value="Unassembled WGS sequence"/>
</dbReference>
<evidence type="ECO:0000256" key="9">
    <source>
        <dbReference type="HAMAP-Rule" id="MF_00344"/>
    </source>
</evidence>
<proteinExistence type="inferred from homology"/>
<dbReference type="HAMAP" id="MF_00344">
    <property type="entry name" value="GMP_synthase"/>
    <property type="match status" value="1"/>
</dbReference>
<evidence type="ECO:0000313" key="15">
    <source>
        <dbReference type="Proteomes" id="UP000230646"/>
    </source>
</evidence>
<dbReference type="RefSeq" id="WP_406608011.1">
    <property type="nucleotide sequence ID" value="NZ_PFKO01000285.1"/>
</dbReference>
<gene>
    <name evidence="9" type="primary">guaA</name>
    <name evidence="12" type="ORF">AUK42_05430</name>
    <name evidence="13" type="ORF">COZ07_07635</name>
</gene>
<dbReference type="EMBL" id="MNYY01000105">
    <property type="protein sequence ID" value="OIP69270.1"/>
    <property type="molecule type" value="Genomic_DNA"/>
</dbReference>
<keyword evidence="4 9" id="KW-0547">Nucleotide-binding</keyword>
<keyword evidence="3 9" id="KW-0436">Ligase</keyword>
<reference evidence="13 15" key="2">
    <citation type="submission" date="2017-09" db="EMBL/GenBank/DDBJ databases">
        <title>Depth-based differentiation of microbial function through sediment-hosted aquifers and enrichment of novel symbionts in the deep terrestrial subsurface.</title>
        <authorList>
            <person name="Probst A.J."/>
            <person name="Ladd B."/>
            <person name="Jarett J.K."/>
            <person name="Geller-Mcgrath D.E."/>
            <person name="Sieber C.M."/>
            <person name="Emerson J.B."/>
            <person name="Anantharaman K."/>
            <person name="Thomas B.C."/>
            <person name="Malmstrom R."/>
            <person name="Stieglmeier M."/>
            <person name="Klingl A."/>
            <person name="Woyke T."/>
            <person name="Ryan C.M."/>
            <person name="Banfield J.F."/>
        </authorList>
    </citation>
    <scope>NUCLEOTIDE SEQUENCE [LARGE SCALE GENOMIC DNA]</scope>
    <source>
        <strain evidence="13">CG_4_10_14_3_um_filter_34_13</strain>
    </source>
</reference>
<feature type="active site" description="Nucleophile" evidence="9">
    <location>
        <position position="86"/>
    </location>
</feature>
<dbReference type="FunFam" id="3.30.300.10:FF:000002">
    <property type="entry name" value="GMP synthase [glutamine-hydrolyzing]"/>
    <property type="match status" value="1"/>
</dbReference>
<keyword evidence="5 9" id="KW-0332">GMP biosynthesis</keyword>
<dbReference type="NCBIfam" id="TIGR00884">
    <property type="entry name" value="guaA_Cterm"/>
    <property type="match status" value="1"/>
</dbReference>
<dbReference type="InterPro" id="IPR017926">
    <property type="entry name" value="GATASE"/>
</dbReference>
<dbReference type="Gene3D" id="3.40.50.880">
    <property type="match status" value="1"/>
</dbReference>
<feature type="active site" evidence="9">
    <location>
        <position position="175"/>
    </location>
</feature>
<dbReference type="AlphaFoldDB" id="A0A1J5GN40"/>
<reference evidence="12 14" key="1">
    <citation type="journal article" date="2016" name="Environ. Microbiol.">
        <title>Genomic resolution of a cold subsurface aquifer community provides metabolic insights for novel microbes adapted to high CO concentrations.</title>
        <authorList>
            <person name="Probst A.J."/>
            <person name="Castelle C.J."/>
            <person name="Singh A."/>
            <person name="Brown C.T."/>
            <person name="Anantharaman K."/>
            <person name="Sharon I."/>
            <person name="Hug L.A."/>
            <person name="Burstein D."/>
            <person name="Emerson J.B."/>
            <person name="Thomas B.C."/>
            <person name="Banfield J.F."/>
        </authorList>
    </citation>
    <scope>NUCLEOTIDE SEQUENCE [LARGE SCALE GENOMIC DNA]</scope>
    <source>
        <strain evidence="12">CG2_30_33_13</strain>
    </source>
</reference>